<evidence type="ECO:0000256" key="2">
    <source>
        <dbReference type="SAM" id="Phobius"/>
    </source>
</evidence>
<feature type="region of interest" description="Disordered" evidence="1">
    <location>
        <begin position="359"/>
        <end position="427"/>
    </location>
</feature>
<evidence type="ECO:0000313" key="3">
    <source>
        <dbReference type="EMBL" id="CAD0197498.1"/>
    </source>
</evidence>
<organism evidence="3 4">
    <name type="scientific">Chrysodeixis includens</name>
    <name type="common">Soybean looper</name>
    <name type="synonym">Pseudoplusia includens</name>
    <dbReference type="NCBI Taxonomy" id="689277"/>
    <lineage>
        <taxon>Eukaryota</taxon>
        <taxon>Metazoa</taxon>
        <taxon>Ecdysozoa</taxon>
        <taxon>Arthropoda</taxon>
        <taxon>Hexapoda</taxon>
        <taxon>Insecta</taxon>
        <taxon>Pterygota</taxon>
        <taxon>Neoptera</taxon>
        <taxon>Endopterygota</taxon>
        <taxon>Lepidoptera</taxon>
        <taxon>Glossata</taxon>
        <taxon>Ditrysia</taxon>
        <taxon>Noctuoidea</taxon>
        <taxon>Noctuidae</taxon>
        <taxon>Plusiinae</taxon>
        <taxon>Chrysodeixis</taxon>
    </lineage>
</organism>
<feature type="compositionally biased region" description="Basic and acidic residues" evidence="1">
    <location>
        <begin position="362"/>
        <end position="394"/>
    </location>
</feature>
<dbReference type="Proteomes" id="UP001154114">
    <property type="component" value="Chromosome 6"/>
</dbReference>
<accession>A0A9N8PZ87</accession>
<dbReference type="EMBL" id="LR824009">
    <property type="protein sequence ID" value="CAD0197498.1"/>
    <property type="molecule type" value="Genomic_DNA"/>
</dbReference>
<reference evidence="3" key="1">
    <citation type="submission" date="2021-12" db="EMBL/GenBank/DDBJ databases">
        <authorList>
            <person name="King R."/>
        </authorList>
    </citation>
    <scope>NUCLEOTIDE SEQUENCE</scope>
</reference>
<dbReference type="OrthoDB" id="43654at2759"/>
<keyword evidence="4" id="KW-1185">Reference proteome</keyword>
<gene>
    <name evidence="3" type="ORF">CINC_LOCUS11779</name>
</gene>
<evidence type="ECO:0000256" key="1">
    <source>
        <dbReference type="SAM" id="MobiDB-lite"/>
    </source>
</evidence>
<keyword evidence="2" id="KW-0472">Membrane</keyword>
<proteinExistence type="predicted"/>
<feature type="region of interest" description="Disordered" evidence="1">
    <location>
        <begin position="594"/>
        <end position="628"/>
    </location>
</feature>
<evidence type="ECO:0000313" key="4">
    <source>
        <dbReference type="Proteomes" id="UP001154114"/>
    </source>
</evidence>
<protein>
    <submittedName>
        <fullName evidence="3">Uncharacterized protein</fullName>
    </submittedName>
</protein>
<dbReference type="AlphaFoldDB" id="A0A9N8PZ87"/>
<keyword evidence="2" id="KW-0812">Transmembrane</keyword>
<feature type="transmembrane region" description="Helical" evidence="2">
    <location>
        <begin position="761"/>
        <end position="780"/>
    </location>
</feature>
<name>A0A9N8PZ87_CHRIL</name>
<keyword evidence="2" id="KW-1133">Transmembrane helix</keyword>
<sequence length="782" mass="90471">MPLQRHNAWKSVINMTRNDDDYHYQHERGHSHLYHGHNPPQMYSYPITNEINYNSNQDFRRYDYTTQTVSLVSNSNYRKFYQQAQCTRRWPQIESNGCCGSNQCTKGPDACCQQTTCPTPCPEQFTNPVLDLCSCTIQTCRTTCPSTCTTSCCNVPCQYSSPTCPTTTNCCTSSCEMHCNDCRKSGLIQNYDMFPNVVVRSGNKRVQEFSTKKEPSLFRSLKMNHSHQRIHEGSDEVLRDETDVSKFNLQDHDYMYRSFDTRLRKRRQLDDQITLVPFWQLKKSNNRNPSQLKSMRYTTLTNKNNRNTRRNTALAKWLSSTEPITLNIADYEDDNEHVTEKFLSFNELMHLRKINDGYAGYDFRRDDSKKTTKKKESTKNDKTTKDKTTNEKTTKTTKAKTNKTTKETTTKTTKSKTNKTQKETKATKVTVPVTEQAIEVDDNSATEMVREEEQHTHYSYETTLNPYANLTHFPYPPYYNSSYYTTEQYYTYTTVDPYYSYTYHAYETTAYYTHEETHIATVTFTLTSSFERLKYCTRKLTCTWTSYTANSRGDGDNGNDWSKEIGSRTPPGYVEGCTRTSTCTRINMDRNKVFTVSRDGDDMTNPGGDGTGDDGSATGVGDDDDGDYCERRSLNVQRRNSDNKESLPHKLNDQDLNLTIKSCKIENELNITSETRGVTINVSDVHDCVCVKNYSRKKRQENYNPKMLMLPADMLCRDSKKSFSYGELYYMILNRVFGSKRENQFHRNECACNGSNTSGTIALLFLLEYFISMFNVYIYGIL</sequence>